<feature type="domain" description="Coatomer subunit gamma C-terminal" evidence="1">
    <location>
        <begin position="2"/>
        <end position="70"/>
    </location>
</feature>
<dbReference type="STRING" id="1590841.A0A2R6RHA6"/>
<feature type="non-terminal residue" evidence="2">
    <location>
        <position position="1"/>
    </location>
</feature>
<dbReference type="SUPFAM" id="SSF55711">
    <property type="entry name" value="Subdomain of clathrin and coatomer appendage domain"/>
    <property type="match status" value="1"/>
</dbReference>
<dbReference type="InterPro" id="IPR017106">
    <property type="entry name" value="Coatomer_gsu"/>
</dbReference>
<dbReference type="GO" id="GO:0005783">
    <property type="term" value="C:endoplasmic reticulum"/>
    <property type="evidence" value="ECO:0007669"/>
    <property type="project" value="TreeGrafter"/>
</dbReference>
<name>A0A2R6RHA6_ACTCC</name>
<evidence type="ECO:0000313" key="3">
    <source>
        <dbReference type="Proteomes" id="UP000241394"/>
    </source>
</evidence>
<dbReference type="GO" id="GO:0009306">
    <property type="term" value="P:protein secretion"/>
    <property type="evidence" value="ECO:0007669"/>
    <property type="project" value="TreeGrafter"/>
</dbReference>
<dbReference type="Gramene" id="PSS29420">
    <property type="protein sequence ID" value="PSS29420"/>
    <property type="gene ID" value="CEY00_Acc07036"/>
</dbReference>
<dbReference type="GO" id="GO:0030126">
    <property type="term" value="C:COPI vesicle coat"/>
    <property type="evidence" value="ECO:0007669"/>
    <property type="project" value="TreeGrafter"/>
</dbReference>
<dbReference type="InParanoid" id="A0A2R6RHA6"/>
<dbReference type="GO" id="GO:0006891">
    <property type="term" value="P:intra-Golgi vesicle-mediated transport"/>
    <property type="evidence" value="ECO:0007669"/>
    <property type="project" value="TreeGrafter"/>
</dbReference>
<dbReference type="GO" id="GO:0006886">
    <property type="term" value="P:intracellular protein transport"/>
    <property type="evidence" value="ECO:0007669"/>
    <property type="project" value="InterPro"/>
</dbReference>
<dbReference type="InterPro" id="IPR032154">
    <property type="entry name" value="Coatomer_g_Cpla"/>
</dbReference>
<dbReference type="OMA" id="VFMSSAK"/>
<reference evidence="2 3" key="1">
    <citation type="submission" date="2017-07" db="EMBL/GenBank/DDBJ databases">
        <title>An improved, manually edited Actinidia chinensis var. chinensis (kiwifruit) genome highlights the challenges associated with draft genomes and gene prediction in plants.</title>
        <authorList>
            <person name="Pilkington S."/>
            <person name="Crowhurst R."/>
            <person name="Hilario E."/>
            <person name="Nardozza S."/>
            <person name="Fraser L."/>
            <person name="Peng Y."/>
            <person name="Gunaseelan K."/>
            <person name="Simpson R."/>
            <person name="Tahir J."/>
            <person name="Deroles S."/>
            <person name="Templeton K."/>
            <person name="Luo Z."/>
            <person name="Davy M."/>
            <person name="Cheng C."/>
            <person name="Mcneilage M."/>
            <person name="Scaglione D."/>
            <person name="Liu Y."/>
            <person name="Zhang Q."/>
            <person name="Datson P."/>
            <person name="De Silva N."/>
            <person name="Gardiner S."/>
            <person name="Bassett H."/>
            <person name="Chagne D."/>
            <person name="Mccallum J."/>
            <person name="Dzierzon H."/>
            <person name="Deng C."/>
            <person name="Wang Y.-Y."/>
            <person name="Barron N."/>
            <person name="Manako K."/>
            <person name="Bowen J."/>
            <person name="Foster T."/>
            <person name="Erridge Z."/>
            <person name="Tiffin H."/>
            <person name="Waite C."/>
            <person name="Davies K."/>
            <person name="Grierson E."/>
            <person name="Laing W."/>
            <person name="Kirk R."/>
            <person name="Chen X."/>
            <person name="Wood M."/>
            <person name="Montefiori M."/>
            <person name="Brummell D."/>
            <person name="Schwinn K."/>
            <person name="Catanach A."/>
            <person name="Fullerton C."/>
            <person name="Li D."/>
            <person name="Meiyalaghan S."/>
            <person name="Nieuwenhuizen N."/>
            <person name="Read N."/>
            <person name="Prakash R."/>
            <person name="Hunter D."/>
            <person name="Zhang H."/>
            <person name="Mckenzie M."/>
            <person name="Knabel M."/>
            <person name="Harris A."/>
            <person name="Allan A."/>
            <person name="Chen A."/>
            <person name="Janssen B."/>
            <person name="Plunkett B."/>
            <person name="Dwamena C."/>
            <person name="Voogd C."/>
            <person name="Leif D."/>
            <person name="Lafferty D."/>
            <person name="Souleyre E."/>
            <person name="Varkonyi-Gasic E."/>
            <person name="Gambi F."/>
            <person name="Hanley J."/>
            <person name="Yao J.-L."/>
            <person name="Cheung J."/>
            <person name="David K."/>
            <person name="Warren B."/>
            <person name="Marsh K."/>
            <person name="Snowden K."/>
            <person name="Lin-Wang K."/>
            <person name="Brian L."/>
            <person name="Martinez-Sanchez M."/>
            <person name="Wang M."/>
            <person name="Ileperuma N."/>
            <person name="Macnee N."/>
            <person name="Campin R."/>
            <person name="Mcatee P."/>
            <person name="Drummond R."/>
            <person name="Espley R."/>
            <person name="Ireland H."/>
            <person name="Wu R."/>
            <person name="Atkinson R."/>
            <person name="Karunairetnam S."/>
            <person name="Bulley S."/>
            <person name="Chunkath S."/>
            <person name="Hanley Z."/>
            <person name="Storey R."/>
            <person name="Thrimawithana A."/>
            <person name="Thomson S."/>
            <person name="David C."/>
            <person name="Testolin R."/>
        </authorList>
    </citation>
    <scope>NUCLEOTIDE SEQUENCE [LARGE SCALE GENOMIC DNA]</scope>
    <source>
        <strain evidence="3">cv. Red5</strain>
        <tissue evidence="2">Young leaf</tissue>
    </source>
</reference>
<dbReference type="InterPro" id="IPR009028">
    <property type="entry name" value="Coatomer/calthrin_app_sub_C"/>
</dbReference>
<dbReference type="InterPro" id="IPR012295">
    <property type="entry name" value="TBP_dom_sf"/>
</dbReference>
<dbReference type="GO" id="GO:0005793">
    <property type="term" value="C:endoplasmic reticulum-Golgi intermediate compartment"/>
    <property type="evidence" value="ECO:0007669"/>
    <property type="project" value="TreeGrafter"/>
</dbReference>
<dbReference type="GO" id="GO:0000139">
    <property type="term" value="C:Golgi membrane"/>
    <property type="evidence" value="ECO:0007669"/>
    <property type="project" value="TreeGrafter"/>
</dbReference>
<comment type="caution">
    <text evidence="2">The sequence shown here is derived from an EMBL/GenBank/DDBJ whole genome shotgun (WGS) entry which is preliminary data.</text>
</comment>
<gene>
    <name evidence="2" type="ORF">CEY00_Acc07036</name>
</gene>
<accession>A0A2R6RHA6</accession>
<dbReference type="EMBL" id="NKQK01000006">
    <property type="protein sequence ID" value="PSS29420.1"/>
    <property type="molecule type" value="Genomic_DNA"/>
</dbReference>
<reference evidence="3" key="2">
    <citation type="journal article" date="2018" name="BMC Genomics">
        <title>A manually annotated Actinidia chinensis var. chinensis (kiwifruit) genome highlights the challenges associated with draft genomes and gene prediction in plants.</title>
        <authorList>
            <person name="Pilkington S.M."/>
            <person name="Crowhurst R."/>
            <person name="Hilario E."/>
            <person name="Nardozza S."/>
            <person name="Fraser L."/>
            <person name="Peng Y."/>
            <person name="Gunaseelan K."/>
            <person name="Simpson R."/>
            <person name="Tahir J."/>
            <person name="Deroles S.C."/>
            <person name="Templeton K."/>
            <person name="Luo Z."/>
            <person name="Davy M."/>
            <person name="Cheng C."/>
            <person name="McNeilage M."/>
            <person name="Scaglione D."/>
            <person name="Liu Y."/>
            <person name="Zhang Q."/>
            <person name="Datson P."/>
            <person name="De Silva N."/>
            <person name="Gardiner S.E."/>
            <person name="Bassett H."/>
            <person name="Chagne D."/>
            <person name="McCallum J."/>
            <person name="Dzierzon H."/>
            <person name="Deng C."/>
            <person name="Wang Y.Y."/>
            <person name="Barron L."/>
            <person name="Manako K."/>
            <person name="Bowen J."/>
            <person name="Foster T.M."/>
            <person name="Erridge Z.A."/>
            <person name="Tiffin H."/>
            <person name="Waite C.N."/>
            <person name="Davies K.M."/>
            <person name="Grierson E.P."/>
            <person name="Laing W.A."/>
            <person name="Kirk R."/>
            <person name="Chen X."/>
            <person name="Wood M."/>
            <person name="Montefiori M."/>
            <person name="Brummell D.A."/>
            <person name="Schwinn K.E."/>
            <person name="Catanach A."/>
            <person name="Fullerton C."/>
            <person name="Li D."/>
            <person name="Meiyalaghan S."/>
            <person name="Nieuwenhuizen N."/>
            <person name="Read N."/>
            <person name="Prakash R."/>
            <person name="Hunter D."/>
            <person name="Zhang H."/>
            <person name="McKenzie M."/>
            <person name="Knabel M."/>
            <person name="Harris A."/>
            <person name="Allan A.C."/>
            <person name="Gleave A."/>
            <person name="Chen A."/>
            <person name="Janssen B.J."/>
            <person name="Plunkett B."/>
            <person name="Ampomah-Dwamena C."/>
            <person name="Voogd C."/>
            <person name="Leif D."/>
            <person name="Lafferty D."/>
            <person name="Souleyre E.J.F."/>
            <person name="Varkonyi-Gasic E."/>
            <person name="Gambi F."/>
            <person name="Hanley J."/>
            <person name="Yao J.L."/>
            <person name="Cheung J."/>
            <person name="David K.M."/>
            <person name="Warren B."/>
            <person name="Marsh K."/>
            <person name="Snowden K.C."/>
            <person name="Lin-Wang K."/>
            <person name="Brian L."/>
            <person name="Martinez-Sanchez M."/>
            <person name="Wang M."/>
            <person name="Ileperuma N."/>
            <person name="Macnee N."/>
            <person name="Campin R."/>
            <person name="McAtee P."/>
            <person name="Drummond R.S.M."/>
            <person name="Espley R.V."/>
            <person name="Ireland H.S."/>
            <person name="Wu R."/>
            <person name="Atkinson R.G."/>
            <person name="Karunairetnam S."/>
            <person name="Bulley S."/>
            <person name="Chunkath S."/>
            <person name="Hanley Z."/>
            <person name="Storey R."/>
            <person name="Thrimawithana A.H."/>
            <person name="Thomson S."/>
            <person name="David C."/>
            <person name="Testolin R."/>
            <person name="Huang H."/>
            <person name="Hellens R.P."/>
            <person name="Schaffer R.J."/>
        </authorList>
    </citation>
    <scope>NUCLEOTIDE SEQUENCE [LARGE SCALE GENOMIC DNA]</scope>
    <source>
        <strain evidence="3">cv. Red5</strain>
    </source>
</reference>
<dbReference type="GO" id="GO:0006888">
    <property type="term" value="P:endoplasmic reticulum to Golgi vesicle-mediated transport"/>
    <property type="evidence" value="ECO:0007669"/>
    <property type="project" value="TreeGrafter"/>
</dbReference>
<dbReference type="Proteomes" id="UP000241394">
    <property type="component" value="Chromosome LG6"/>
</dbReference>
<dbReference type="PANTHER" id="PTHR10261:SF0">
    <property type="entry name" value="COATOMER SUBUNIT GAMMA-2"/>
    <property type="match status" value="1"/>
</dbReference>
<keyword evidence="3" id="KW-1185">Reference proteome</keyword>
<dbReference type="Gene3D" id="3.30.310.10">
    <property type="entry name" value="TATA-Binding Protein"/>
    <property type="match status" value="1"/>
</dbReference>
<evidence type="ECO:0000313" key="2">
    <source>
        <dbReference type="EMBL" id="PSS29420.1"/>
    </source>
</evidence>
<dbReference type="OrthoDB" id="1074925at2759"/>
<dbReference type="PANTHER" id="PTHR10261">
    <property type="entry name" value="COATOMER SUBUNIT GAMMA"/>
    <property type="match status" value="1"/>
</dbReference>
<sequence length="73" mass="7690">NLLGMQPCEGTEVVPTNSRSHTCLLSGVFMSSAKVLVRLSFGIDGPKAVAMKLSVRSENESISDAIHDIVASS</sequence>
<dbReference type="FunFam" id="3.30.310.10:FF:000011">
    <property type="entry name" value="Coatomer subunit gamma"/>
    <property type="match status" value="1"/>
</dbReference>
<protein>
    <submittedName>
        <fullName evidence="2">Coatomer subunit gamma-1 like</fullName>
    </submittedName>
</protein>
<evidence type="ECO:0000259" key="1">
    <source>
        <dbReference type="Pfam" id="PF16381"/>
    </source>
</evidence>
<organism evidence="2 3">
    <name type="scientific">Actinidia chinensis var. chinensis</name>
    <name type="common">Chinese soft-hair kiwi</name>
    <dbReference type="NCBI Taxonomy" id="1590841"/>
    <lineage>
        <taxon>Eukaryota</taxon>
        <taxon>Viridiplantae</taxon>
        <taxon>Streptophyta</taxon>
        <taxon>Embryophyta</taxon>
        <taxon>Tracheophyta</taxon>
        <taxon>Spermatophyta</taxon>
        <taxon>Magnoliopsida</taxon>
        <taxon>eudicotyledons</taxon>
        <taxon>Gunneridae</taxon>
        <taxon>Pentapetalae</taxon>
        <taxon>asterids</taxon>
        <taxon>Ericales</taxon>
        <taxon>Actinidiaceae</taxon>
        <taxon>Actinidia</taxon>
    </lineage>
</organism>
<dbReference type="Pfam" id="PF16381">
    <property type="entry name" value="Coatomer_g_Cpla"/>
    <property type="match status" value="1"/>
</dbReference>
<proteinExistence type="predicted"/>
<dbReference type="AlphaFoldDB" id="A0A2R6RHA6"/>